<protein>
    <submittedName>
        <fullName evidence="2">Uncharacterized protein</fullName>
    </submittedName>
</protein>
<dbReference type="Proteomes" id="UP000001194">
    <property type="component" value="Unassembled WGS sequence"/>
</dbReference>
<sequence>MVRLTLSSTKGNQGLRHFPYTGYLGLTPIRVEGYVRTKLDADAKLLPAKSLTISVRCYESRVGRVNTLQSNVLVDYTQVLWSKPDDVDCEPIGSLDYSFRITVPVKAAGFSTAVFVDYRCLWRIEAVLTHAPIAGVGSRQIKHFELPLIRYDLPIYRPISYGQVLNEITSKPRAPRIRYSLNPPTSPIGPLDLVSIPIHLQPLDNDVSIRSASIIIERRIQLNDIANSSSPLQPELPSSSPLPVVQPPSPLLSSPTHSDFATDGSYINSEGLVSSSSLSSSDPTITPNTIFPSSSISVATATSTTPLLPPTPTTPPAVPSSPGPSKTVVNPIAGTESSGHFARDNNGVWCKTLTLQWPAVKSHSRWAIGETIQSELVSVQYFVRTKIIVTSPAGTESIDLAERELLIVSTNDAERQLALAKYNERHDQIVDKTLRSKSKSPRRMRPHRDDPTPPTQVPPLPSTSAGFQLPKPKSISSRRPHTSAGPRDKSFHLGVGSFGRSRSRGQEPDSSSGHMDSSPDGGSSSRSSISNHEGANGIYCKRRVESNARQPESSPSEVKQTRSAGMLTSGFWSTTSSHAPRLTSTPSGSSTSTTASSSSLSSSSVGGDSDLSDHMREWEEELARIEMKSRWSSDMLGFFGKRKRSAASVPKVVIPSDEDYAHS</sequence>
<feature type="compositionally biased region" description="Low complexity" evidence="1">
    <location>
        <begin position="229"/>
        <end position="243"/>
    </location>
</feature>
<dbReference type="OrthoDB" id="3230530at2759"/>
<name>B0D3J4_LACBS</name>
<proteinExistence type="predicted"/>
<keyword evidence="3" id="KW-1185">Reference proteome</keyword>
<dbReference type="GeneID" id="6074164"/>
<feature type="compositionally biased region" description="Low complexity" evidence="1">
    <location>
        <begin position="509"/>
        <end position="530"/>
    </location>
</feature>
<feature type="region of interest" description="Disordered" evidence="1">
    <location>
        <begin position="302"/>
        <end position="329"/>
    </location>
</feature>
<feature type="compositionally biased region" description="Pro residues" evidence="1">
    <location>
        <begin position="452"/>
        <end position="461"/>
    </location>
</feature>
<dbReference type="HOGENOM" id="CLU_014309_0_0_1"/>
<gene>
    <name evidence="2" type="ORF">LACBIDRAFT_315945</name>
</gene>
<feature type="compositionally biased region" description="Polar residues" evidence="1">
    <location>
        <begin position="547"/>
        <end position="563"/>
    </location>
</feature>
<evidence type="ECO:0000313" key="3">
    <source>
        <dbReference type="Proteomes" id="UP000001194"/>
    </source>
</evidence>
<dbReference type="EMBL" id="DS547096">
    <property type="protein sequence ID" value="EDR10931.1"/>
    <property type="molecule type" value="Genomic_DNA"/>
</dbReference>
<feature type="compositionally biased region" description="Basic residues" evidence="1">
    <location>
        <begin position="435"/>
        <end position="446"/>
    </location>
</feature>
<feature type="region of interest" description="Disordered" evidence="1">
    <location>
        <begin position="229"/>
        <end position="264"/>
    </location>
</feature>
<feature type="region of interest" description="Disordered" evidence="1">
    <location>
        <begin position="429"/>
        <end position="613"/>
    </location>
</feature>
<feature type="compositionally biased region" description="Pro residues" evidence="1">
    <location>
        <begin position="307"/>
        <end position="322"/>
    </location>
</feature>
<dbReference type="KEGG" id="lbc:LACBIDRAFT_315945"/>
<dbReference type="RefSeq" id="XP_001878232.1">
    <property type="nucleotide sequence ID" value="XM_001878197.1"/>
</dbReference>
<dbReference type="InParanoid" id="B0D3J4"/>
<evidence type="ECO:0000313" key="2">
    <source>
        <dbReference type="EMBL" id="EDR10931.1"/>
    </source>
</evidence>
<reference evidence="2 3" key="1">
    <citation type="journal article" date="2008" name="Nature">
        <title>The genome of Laccaria bicolor provides insights into mycorrhizal symbiosis.</title>
        <authorList>
            <person name="Martin F."/>
            <person name="Aerts A."/>
            <person name="Ahren D."/>
            <person name="Brun A."/>
            <person name="Danchin E.G.J."/>
            <person name="Duchaussoy F."/>
            <person name="Gibon J."/>
            <person name="Kohler A."/>
            <person name="Lindquist E."/>
            <person name="Pereda V."/>
            <person name="Salamov A."/>
            <person name="Shapiro H.J."/>
            <person name="Wuyts J."/>
            <person name="Blaudez D."/>
            <person name="Buee M."/>
            <person name="Brokstein P."/>
            <person name="Canbaeck B."/>
            <person name="Cohen D."/>
            <person name="Courty P.E."/>
            <person name="Coutinho P.M."/>
            <person name="Delaruelle C."/>
            <person name="Detter J.C."/>
            <person name="Deveau A."/>
            <person name="DiFazio S."/>
            <person name="Duplessis S."/>
            <person name="Fraissinet-Tachet L."/>
            <person name="Lucic E."/>
            <person name="Frey-Klett P."/>
            <person name="Fourrey C."/>
            <person name="Feussner I."/>
            <person name="Gay G."/>
            <person name="Grimwood J."/>
            <person name="Hoegger P.J."/>
            <person name="Jain P."/>
            <person name="Kilaru S."/>
            <person name="Labbe J."/>
            <person name="Lin Y.C."/>
            <person name="Legue V."/>
            <person name="Le Tacon F."/>
            <person name="Marmeisse R."/>
            <person name="Melayah D."/>
            <person name="Montanini B."/>
            <person name="Muratet M."/>
            <person name="Nehls U."/>
            <person name="Niculita-Hirzel H."/>
            <person name="Oudot-Le Secq M.P."/>
            <person name="Peter M."/>
            <person name="Quesneville H."/>
            <person name="Rajashekar B."/>
            <person name="Reich M."/>
            <person name="Rouhier N."/>
            <person name="Schmutz J."/>
            <person name="Yin T."/>
            <person name="Chalot M."/>
            <person name="Henrissat B."/>
            <person name="Kuees U."/>
            <person name="Lucas S."/>
            <person name="Van de Peer Y."/>
            <person name="Podila G.K."/>
            <person name="Polle A."/>
            <person name="Pukkila P.J."/>
            <person name="Richardson P.M."/>
            <person name="Rouze P."/>
            <person name="Sanders I.R."/>
            <person name="Stajich J.E."/>
            <person name="Tunlid A."/>
            <person name="Tuskan G."/>
            <person name="Grigoriev I.V."/>
        </authorList>
    </citation>
    <scope>NUCLEOTIDE SEQUENCE [LARGE SCALE GENOMIC DNA]</scope>
    <source>
        <strain evidence="3">S238N-H82 / ATCC MYA-4686</strain>
    </source>
</reference>
<dbReference type="AlphaFoldDB" id="B0D3J4"/>
<accession>B0D3J4</accession>
<evidence type="ECO:0000256" key="1">
    <source>
        <dbReference type="SAM" id="MobiDB-lite"/>
    </source>
</evidence>
<organism evidence="3">
    <name type="scientific">Laccaria bicolor (strain S238N-H82 / ATCC MYA-4686)</name>
    <name type="common">Bicoloured deceiver</name>
    <name type="synonym">Laccaria laccata var. bicolor</name>
    <dbReference type="NCBI Taxonomy" id="486041"/>
    <lineage>
        <taxon>Eukaryota</taxon>
        <taxon>Fungi</taxon>
        <taxon>Dikarya</taxon>
        <taxon>Basidiomycota</taxon>
        <taxon>Agaricomycotina</taxon>
        <taxon>Agaricomycetes</taxon>
        <taxon>Agaricomycetidae</taxon>
        <taxon>Agaricales</taxon>
        <taxon>Agaricineae</taxon>
        <taxon>Hydnangiaceae</taxon>
        <taxon>Laccaria</taxon>
    </lineage>
</organism>
<feature type="compositionally biased region" description="Low complexity" evidence="1">
    <location>
        <begin position="582"/>
        <end position="609"/>
    </location>
</feature>